<keyword evidence="3" id="KW-0804">Transcription</keyword>
<dbReference type="Pfam" id="PF21351">
    <property type="entry name" value="TetR_C_41"/>
    <property type="match status" value="1"/>
</dbReference>
<dbReference type="Proteomes" id="UP000602745">
    <property type="component" value="Unassembled WGS sequence"/>
</dbReference>
<dbReference type="GO" id="GO:0000976">
    <property type="term" value="F:transcription cis-regulatory region binding"/>
    <property type="evidence" value="ECO:0007669"/>
    <property type="project" value="TreeGrafter"/>
</dbReference>
<dbReference type="EMBL" id="BMCP01000002">
    <property type="protein sequence ID" value="GGE39618.1"/>
    <property type="molecule type" value="Genomic_DNA"/>
</dbReference>
<keyword evidence="7" id="KW-1185">Reference proteome</keyword>
<keyword evidence="2 4" id="KW-0238">DNA-binding</keyword>
<dbReference type="InterPro" id="IPR001647">
    <property type="entry name" value="HTH_TetR"/>
</dbReference>
<evidence type="ECO:0000313" key="7">
    <source>
        <dbReference type="Proteomes" id="UP000602745"/>
    </source>
</evidence>
<dbReference type="SUPFAM" id="SSF46689">
    <property type="entry name" value="Homeodomain-like"/>
    <property type="match status" value="1"/>
</dbReference>
<protein>
    <submittedName>
        <fullName evidence="6">TetR family transcriptional regulator</fullName>
    </submittedName>
</protein>
<dbReference type="PRINTS" id="PR00455">
    <property type="entry name" value="HTHTETR"/>
</dbReference>
<dbReference type="GO" id="GO:0003700">
    <property type="term" value="F:DNA-binding transcription factor activity"/>
    <property type="evidence" value="ECO:0007669"/>
    <property type="project" value="TreeGrafter"/>
</dbReference>
<dbReference type="PANTHER" id="PTHR30055">
    <property type="entry name" value="HTH-TYPE TRANSCRIPTIONAL REGULATOR RUTR"/>
    <property type="match status" value="1"/>
</dbReference>
<comment type="caution">
    <text evidence="6">The sequence shown here is derived from an EMBL/GenBank/DDBJ whole genome shotgun (WGS) entry which is preliminary data.</text>
</comment>
<dbReference type="AlphaFoldDB" id="A0A8J2YEZ8"/>
<dbReference type="InterPro" id="IPR049484">
    <property type="entry name" value="Rv0078-like_C"/>
</dbReference>
<sequence length="191" mass="20598">MQRTQHERSETTRRELIGVARRLFIEKGYAETSTPEIVRDAGITRGALYHHFADKRDLFRAVLIAEAREVADAIETATASSELTPREALKAGSLAYLDAMEREGRTRLMLIEAPAVLGLQELDAIDGAHAARTLEEGLREAIGKSATISVPAMAILLSAAFDRAALAVAGGAPRAEMRATMLALVDCVISV</sequence>
<dbReference type="PROSITE" id="PS01081">
    <property type="entry name" value="HTH_TETR_1"/>
    <property type="match status" value="1"/>
</dbReference>
<dbReference type="Pfam" id="PF00440">
    <property type="entry name" value="TetR_N"/>
    <property type="match status" value="1"/>
</dbReference>
<feature type="DNA-binding region" description="H-T-H motif" evidence="4">
    <location>
        <begin position="33"/>
        <end position="52"/>
    </location>
</feature>
<reference evidence="6" key="2">
    <citation type="submission" date="2020-09" db="EMBL/GenBank/DDBJ databases">
        <authorList>
            <person name="Sun Q."/>
            <person name="Sedlacek I."/>
        </authorList>
    </citation>
    <scope>NUCLEOTIDE SEQUENCE</scope>
    <source>
        <strain evidence="6">CCM 7684</strain>
    </source>
</reference>
<dbReference type="Gene3D" id="1.10.357.10">
    <property type="entry name" value="Tetracycline Repressor, domain 2"/>
    <property type="match status" value="1"/>
</dbReference>
<accession>A0A8J2YEZ8</accession>
<dbReference type="InterPro" id="IPR023772">
    <property type="entry name" value="DNA-bd_HTH_TetR-type_CS"/>
</dbReference>
<evidence type="ECO:0000256" key="1">
    <source>
        <dbReference type="ARBA" id="ARBA00023015"/>
    </source>
</evidence>
<evidence type="ECO:0000256" key="4">
    <source>
        <dbReference type="PROSITE-ProRule" id="PRU00335"/>
    </source>
</evidence>
<dbReference type="PANTHER" id="PTHR30055:SF234">
    <property type="entry name" value="HTH-TYPE TRANSCRIPTIONAL REGULATOR BETI"/>
    <property type="match status" value="1"/>
</dbReference>
<dbReference type="RefSeq" id="WP_188409255.1">
    <property type="nucleotide sequence ID" value="NZ_BMCP01000002.1"/>
</dbReference>
<gene>
    <name evidence="6" type="ORF">GCM10007276_16170</name>
</gene>
<evidence type="ECO:0000256" key="3">
    <source>
        <dbReference type="ARBA" id="ARBA00023163"/>
    </source>
</evidence>
<dbReference type="PROSITE" id="PS50977">
    <property type="entry name" value="HTH_TETR_2"/>
    <property type="match status" value="1"/>
</dbReference>
<evidence type="ECO:0000259" key="5">
    <source>
        <dbReference type="PROSITE" id="PS50977"/>
    </source>
</evidence>
<dbReference type="InterPro" id="IPR050109">
    <property type="entry name" value="HTH-type_TetR-like_transc_reg"/>
</dbReference>
<name>A0A8J2YEZ8_9RHOB</name>
<keyword evidence="1" id="KW-0805">Transcription regulation</keyword>
<proteinExistence type="predicted"/>
<reference evidence="6" key="1">
    <citation type="journal article" date="2014" name="Int. J. Syst. Evol. Microbiol.">
        <title>Complete genome sequence of Corynebacterium casei LMG S-19264T (=DSM 44701T), isolated from a smear-ripened cheese.</title>
        <authorList>
            <consortium name="US DOE Joint Genome Institute (JGI-PGF)"/>
            <person name="Walter F."/>
            <person name="Albersmeier A."/>
            <person name="Kalinowski J."/>
            <person name="Ruckert C."/>
        </authorList>
    </citation>
    <scope>NUCLEOTIDE SEQUENCE</scope>
    <source>
        <strain evidence="6">CCM 7684</strain>
    </source>
</reference>
<evidence type="ECO:0000313" key="6">
    <source>
        <dbReference type="EMBL" id="GGE39618.1"/>
    </source>
</evidence>
<feature type="domain" description="HTH tetR-type" evidence="5">
    <location>
        <begin position="10"/>
        <end position="70"/>
    </location>
</feature>
<organism evidence="6 7">
    <name type="scientific">Agaricicola taiwanensis</name>
    <dbReference type="NCBI Taxonomy" id="591372"/>
    <lineage>
        <taxon>Bacteria</taxon>
        <taxon>Pseudomonadati</taxon>
        <taxon>Pseudomonadota</taxon>
        <taxon>Alphaproteobacteria</taxon>
        <taxon>Rhodobacterales</taxon>
        <taxon>Paracoccaceae</taxon>
        <taxon>Agaricicola</taxon>
    </lineage>
</organism>
<dbReference type="InterPro" id="IPR009057">
    <property type="entry name" value="Homeodomain-like_sf"/>
</dbReference>
<evidence type="ECO:0000256" key="2">
    <source>
        <dbReference type="ARBA" id="ARBA00023125"/>
    </source>
</evidence>